<dbReference type="PROSITE" id="PS52045">
    <property type="entry name" value="NEPROSIN_PEP_CD"/>
    <property type="match status" value="1"/>
</dbReference>
<dbReference type="OrthoDB" id="635613at2759"/>
<evidence type="ECO:0000313" key="2">
    <source>
        <dbReference type="EMBL" id="MQL86429.1"/>
    </source>
</evidence>
<comment type="caution">
    <text evidence="2">The sequence shown here is derived from an EMBL/GenBank/DDBJ whole genome shotgun (WGS) entry which is preliminary data.</text>
</comment>
<keyword evidence="3" id="KW-1185">Reference proteome</keyword>
<dbReference type="InterPro" id="IPR053168">
    <property type="entry name" value="Glutamic_endopeptidase"/>
</dbReference>
<evidence type="ECO:0000259" key="1">
    <source>
        <dbReference type="PROSITE" id="PS52045"/>
    </source>
</evidence>
<evidence type="ECO:0000313" key="3">
    <source>
        <dbReference type="Proteomes" id="UP000652761"/>
    </source>
</evidence>
<sequence length="268" mass="30122">QSIIRTFDYDVFYGGKATLNVWNPKVDNQSDFSLAQLWVTTESFRDWLAAGWTADNYNTTGCYNLDCPGFVQTNRCTILGTFLRPVSVYGGQQYAVDIEIFKDKTTGNWWVRLQDADMGYWPKEIAPSLAEGATLIDFGGEVSVVYTSRAHPSTEMGSGHFPYEGFKKSSFFKNVQVLDSFYEYRNPRYIKAIKDKEGCYGLQVGKNRDGPWGLFFFFGGPGTPSEKCPCVPTVEAFSGMGRSRMGLHFYRGKMLAGSGQEPAITEER</sequence>
<protein>
    <recommendedName>
        <fullName evidence="1">Neprosin PEP catalytic domain-containing protein</fullName>
    </recommendedName>
</protein>
<accession>A0A843V420</accession>
<dbReference type="PANTHER" id="PTHR31589">
    <property type="entry name" value="PROTEIN, PUTATIVE (DUF239)-RELATED-RELATED"/>
    <property type="match status" value="1"/>
</dbReference>
<dbReference type="PANTHER" id="PTHR31589:SF110">
    <property type="entry name" value="PROTEIN, PUTATIVE (DUF239)-RELATED"/>
    <property type="match status" value="1"/>
</dbReference>
<reference evidence="2" key="1">
    <citation type="submission" date="2017-07" db="EMBL/GenBank/DDBJ databases">
        <title>Taro Niue Genome Assembly and Annotation.</title>
        <authorList>
            <person name="Atibalentja N."/>
            <person name="Keating K."/>
            <person name="Fields C.J."/>
        </authorList>
    </citation>
    <scope>NUCLEOTIDE SEQUENCE</scope>
    <source>
        <strain evidence="2">Niue_2</strain>
        <tissue evidence="2">Leaf</tissue>
    </source>
</reference>
<dbReference type="Proteomes" id="UP000652761">
    <property type="component" value="Unassembled WGS sequence"/>
</dbReference>
<feature type="non-terminal residue" evidence="2">
    <location>
        <position position="1"/>
    </location>
</feature>
<gene>
    <name evidence="2" type="ORF">Taro_018960</name>
</gene>
<proteinExistence type="predicted"/>
<dbReference type="Pfam" id="PF03080">
    <property type="entry name" value="Neprosin"/>
    <property type="match status" value="1"/>
</dbReference>
<feature type="domain" description="Neprosin PEP catalytic" evidence="1">
    <location>
        <begin position="1"/>
        <end position="229"/>
    </location>
</feature>
<dbReference type="EMBL" id="NMUH01000899">
    <property type="protein sequence ID" value="MQL86429.1"/>
    <property type="molecule type" value="Genomic_DNA"/>
</dbReference>
<dbReference type="AlphaFoldDB" id="A0A843V420"/>
<organism evidence="2 3">
    <name type="scientific">Colocasia esculenta</name>
    <name type="common">Wild taro</name>
    <name type="synonym">Arum esculentum</name>
    <dbReference type="NCBI Taxonomy" id="4460"/>
    <lineage>
        <taxon>Eukaryota</taxon>
        <taxon>Viridiplantae</taxon>
        <taxon>Streptophyta</taxon>
        <taxon>Embryophyta</taxon>
        <taxon>Tracheophyta</taxon>
        <taxon>Spermatophyta</taxon>
        <taxon>Magnoliopsida</taxon>
        <taxon>Liliopsida</taxon>
        <taxon>Araceae</taxon>
        <taxon>Aroideae</taxon>
        <taxon>Colocasieae</taxon>
        <taxon>Colocasia</taxon>
    </lineage>
</organism>
<dbReference type="InterPro" id="IPR004314">
    <property type="entry name" value="Neprosin"/>
</dbReference>
<name>A0A843V420_COLES</name>